<dbReference type="SUPFAM" id="SSF51905">
    <property type="entry name" value="FAD/NAD(P)-binding domain"/>
    <property type="match status" value="1"/>
</dbReference>
<evidence type="ECO:0000313" key="6">
    <source>
        <dbReference type="EMBL" id="RAK40283.1"/>
    </source>
</evidence>
<dbReference type="PANTHER" id="PTHR43735">
    <property type="entry name" value="APOPTOSIS-INDUCING FACTOR 1"/>
    <property type="match status" value="1"/>
</dbReference>
<dbReference type="InterPro" id="IPR023753">
    <property type="entry name" value="FAD/NAD-binding_dom"/>
</dbReference>
<dbReference type="OrthoDB" id="3248171at2"/>
<dbReference type="Gene3D" id="3.50.50.100">
    <property type="match status" value="1"/>
</dbReference>
<feature type="domain" description="FAD/NAD(P)-binding" evidence="5">
    <location>
        <begin position="4"/>
        <end position="287"/>
    </location>
</feature>
<evidence type="ECO:0000256" key="4">
    <source>
        <dbReference type="ARBA" id="ARBA00023002"/>
    </source>
</evidence>
<protein>
    <submittedName>
        <fullName evidence="6">NADH dehydrogenase FAD-containing subunit</fullName>
    </submittedName>
</protein>
<evidence type="ECO:0000259" key="5">
    <source>
        <dbReference type="Pfam" id="PF07992"/>
    </source>
</evidence>
<sequence length="362" mass="37756">MTQNVVVIGGGYGGIAVAKALDDIARVTLVEPREAFVHNVAALRAVVDPAWQEKIFIPYGGLLAHGSIRRDRATLVSATSVELASGDRLPADYVVLATGSSGPFPAKIEDPSRGGADLARLRDNLLRASHVLLLGAGAVGLEMAGEITSAWPGKTVTVVDPGSDLLAGRFPAEFRGILRDQLSALGVHLKLGSRLRTQPEPEAGSVRPFTVTTDEGEVIAADLWLPCFGGSVDTGYLDPALAAARQPDGRLAVTPQLNVFGQDRVYAVGDVTAVPEMKMARNAGQHAEVVAANVRARILGQGDPVAYEPAADAIVLPLGPAGGASYEASVGVLGAADTARFKSTFYLERYREMLGTADSLAG</sequence>
<dbReference type="GO" id="GO:0004174">
    <property type="term" value="F:electron-transferring-flavoprotein dehydrogenase activity"/>
    <property type="evidence" value="ECO:0007669"/>
    <property type="project" value="TreeGrafter"/>
</dbReference>
<evidence type="ECO:0000313" key="7">
    <source>
        <dbReference type="Proteomes" id="UP000249341"/>
    </source>
</evidence>
<dbReference type="RefSeq" id="WP_111648332.1">
    <property type="nucleotide sequence ID" value="NZ_JACHWI010000004.1"/>
</dbReference>
<dbReference type="PANTHER" id="PTHR43735:SF3">
    <property type="entry name" value="FERROPTOSIS SUPPRESSOR PROTEIN 1"/>
    <property type="match status" value="1"/>
</dbReference>
<keyword evidence="7" id="KW-1185">Reference proteome</keyword>
<evidence type="ECO:0000256" key="3">
    <source>
        <dbReference type="ARBA" id="ARBA00022827"/>
    </source>
</evidence>
<proteinExistence type="inferred from homology"/>
<dbReference type="PRINTS" id="PR00368">
    <property type="entry name" value="FADPNR"/>
</dbReference>
<accession>A0A327ZHL3</accession>
<keyword evidence="4" id="KW-0560">Oxidoreductase</keyword>
<dbReference type="AlphaFoldDB" id="A0A327ZHL3"/>
<dbReference type="GO" id="GO:0005737">
    <property type="term" value="C:cytoplasm"/>
    <property type="evidence" value="ECO:0007669"/>
    <property type="project" value="TreeGrafter"/>
</dbReference>
<dbReference type="EMBL" id="QLMJ01000003">
    <property type="protein sequence ID" value="RAK40283.1"/>
    <property type="molecule type" value="Genomic_DNA"/>
</dbReference>
<dbReference type="GO" id="GO:0050660">
    <property type="term" value="F:flavin adenine dinucleotide binding"/>
    <property type="evidence" value="ECO:0007669"/>
    <property type="project" value="TreeGrafter"/>
</dbReference>
<dbReference type="InterPro" id="IPR036188">
    <property type="entry name" value="FAD/NAD-bd_sf"/>
</dbReference>
<comment type="similarity">
    <text evidence="1">Belongs to the FAD-dependent oxidoreductase family.</text>
</comment>
<keyword evidence="3" id="KW-0274">FAD</keyword>
<dbReference type="Pfam" id="PF07992">
    <property type="entry name" value="Pyr_redox_2"/>
    <property type="match status" value="1"/>
</dbReference>
<dbReference type="PRINTS" id="PR00411">
    <property type="entry name" value="PNDRDTASEI"/>
</dbReference>
<reference evidence="6 7" key="1">
    <citation type="submission" date="2018-06" db="EMBL/GenBank/DDBJ databases">
        <title>Genomic Encyclopedia of Type Strains, Phase III (KMG-III): the genomes of soil and plant-associated and newly described type strains.</title>
        <authorList>
            <person name="Whitman W."/>
        </authorList>
    </citation>
    <scope>NUCLEOTIDE SEQUENCE [LARGE SCALE GENOMIC DNA]</scope>
    <source>
        <strain evidence="6 7">CGMCC 4.7090</strain>
    </source>
</reference>
<gene>
    <name evidence="6" type="ORF">B0I29_103315</name>
</gene>
<keyword evidence="2" id="KW-0285">Flavoprotein</keyword>
<evidence type="ECO:0000256" key="1">
    <source>
        <dbReference type="ARBA" id="ARBA00006442"/>
    </source>
</evidence>
<dbReference type="Proteomes" id="UP000249341">
    <property type="component" value="Unassembled WGS sequence"/>
</dbReference>
<comment type="caution">
    <text evidence="6">The sequence shown here is derived from an EMBL/GenBank/DDBJ whole genome shotgun (WGS) entry which is preliminary data.</text>
</comment>
<name>A0A327ZHL3_9ACTN</name>
<organism evidence="6 7">
    <name type="scientific">Actinoplanes lutulentus</name>
    <dbReference type="NCBI Taxonomy" id="1287878"/>
    <lineage>
        <taxon>Bacteria</taxon>
        <taxon>Bacillati</taxon>
        <taxon>Actinomycetota</taxon>
        <taxon>Actinomycetes</taxon>
        <taxon>Micromonosporales</taxon>
        <taxon>Micromonosporaceae</taxon>
        <taxon>Actinoplanes</taxon>
    </lineage>
</organism>
<evidence type="ECO:0000256" key="2">
    <source>
        <dbReference type="ARBA" id="ARBA00022630"/>
    </source>
</evidence>